<organism evidence="3 4">
    <name type="scientific">Vulcanisaeta moutnovskia (strain 768-28)</name>
    <dbReference type="NCBI Taxonomy" id="985053"/>
    <lineage>
        <taxon>Archaea</taxon>
        <taxon>Thermoproteota</taxon>
        <taxon>Thermoprotei</taxon>
        <taxon>Thermoproteales</taxon>
        <taxon>Thermoproteaceae</taxon>
        <taxon>Vulcanisaeta</taxon>
    </lineage>
</organism>
<dbReference type="HOGENOM" id="CLU_026983_1_0_2"/>
<dbReference type="KEGG" id="vmo:VMUT_1166"/>
<feature type="transmembrane region" description="Helical" evidence="1">
    <location>
        <begin position="7"/>
        <end position="29"/>
    </location>
</feature>
<dbReference type="InterPro" id="IPR050261">
    <property type="entry name" value="FrsA_esterase"/>
</dbReference>
<evidence type="ECO:0000259" key="2">
    <source>
        <dbReference type="Pfam" id="PF12146"/>
    </source>
</evidence>
<dbReference type="Pfam" id="PF12146">
    <property type="entry name" value="Hydrolase_4"/>
    <property type="match status" value="1"/>
</dbReference>
<dbReference type="eggNOG" id="arCOG01649">
    <property type="taxonomic scope" value="Archaea"/>
</dbReference>
<evidence type="ECO:0000313" key="3">
    <source>
        <dbReference type="EMBL" id="ADY01371.1"/>
    </source>
</evidence>
<protein>
    <recommendedName>
        <fullName evidence="2">Serine aminopeptidase S33 domain-containing protein</fullName>
    </recommendedName>
</protein>
<dbReference type="PANTHER" id="PTHR22946:SF0">
    <property type="entry name" value="DIENELACTONE HYDROLASE DOMAIN-CONTAINING PROTEIN"/>
    <property type="match status" value="1"/>
</dbReference>
<proteinExistence type="predicted"/>
<feature type="transmembrane region" description="Helical" evidence="1">
    <location>
        <begin position="335"/>
        <end position="359"/>
    </location>
</feature>
<sequence>MDPEIKTYLILLIISLILIIGGGAFASYVNSDFGFVHVYQIAIYGDHGAVISAMLYLPSTASTKHPAPAILAVNGWNNQKEFMQNVAIELARRGYVVLIMDPYGHGLSGGSIGLAIAYGPYGTVSALKYLTSLPMVNASDIGLVGHSMGGLAITEAALALPNDYRSMFFMESTPFWYGFYSSALVSHLKNVAIAFGLYEELGPLMMHEPTGFDAPESPLLMQFFNTSQPVVPNEVYGSINDGTARILYQPPITHAQATDDPTEIAEVIQWFYQTLGAPIYISPTNQIWQWKVVSTGLALFGAFIFLFATGALLLRTSVFRSLVRPIPDYKGFTGIGWWINAVIATALGPALYIWTNMFVWSHLTSFVSVVFPQVQSDVYMFWALVVGGITIVLLIMDHLVFLRKKGASAINYGLSWGDRKTTIINIIKAFVFAVIVLSTLYVILDFVFYTFNVDFRLWIWALESMTFRRFIYFWAYLLPFAILLVPLTVLFSGFMRPKAGKISTGAEMAINSVVLTLGIIIWLIIVYGEIFTDHAPNLSVLPIYMIPFVILWPLVASLITFYFRKTGNAYVGMFLVTMFIVWYVVAFDSF</sequence>
<keyword evidence="1" id="KW-0812">Transmembrane</keyword>
<dbReference type="Gene3D" id="3.40.50.1820">
    <property type="entry name" value="alpha/beta hydrolase"/>
    <property type="match status" value="1"/>
</dbReference>
<feature type="transmembrane region" description="Helical" evidence="1">
    <location>
        <begin position="379"/>
        <end position="402"/>
    </location>
</feature>
<dbReference type="AlphaFoldDB" id="F0QYD8"/>
<reference evidence="3 4" key="1">
    <citation type="journal article" date="2011" name="J. Bacteriol.">
        <title>Complete genome sequence of 'Vulcanisaeta moutnovskia' strain 768-28, a novel member of the hyperthermophilic crenarchaeal genus vulcanisaeta.</title>
        <authorList>
            <person name="Gumerov V.M."/>
            <person name="Mardanov A.V."/>
            <person name="Beletsky A.V."/>
            <person name="Prokofeva M.I."/>
            <person name="Bonch-Osmolovskaya E.A."/>
            <person name="Ravin N.V."/>
            <person name="Skryabin K.G."/>
        </authorList>
    </citation>
    <scope>NUCLEOTIDE SEQUENCE [LARGE SCALE GENOMIC DNA]</scope>
    <source>
        <strain evidence="3 4">768-28</strain>
    </source>
</reference>
<dbReference type="InterPro" id="IPR029058">
    <property type="entry name" value="AB_hydrolase_fold"/>
</dbReference>
<dbReference type="STRING" id="985053.VMUT_1166"/>
<dbReference type="Proteomes" id="UP000007485">
    <property type="component" value="Chromosome"/>
</dbReference>
<feature type="transmembrane region" description="Helical" evidence="1">
    <location>
        <begin position="292"/>
        <end position="314"/>
    </location>
</feature>
<keyword evidence="1" id="KW-0472">Membrane</keyword>
<dbReference type="PANTHER" id="PTHR22946">
    <property type="entry name" value="DIENELACTONE HYDROLASE DOMAIN-CONTAINING PROTEIN-RELATED"/>
    <property type="match status" value="1"/>
</dbReference>
<dbReference type="EMBL" id="CP002529">
    <property type="protein sequence ID" value="ADY01371.1"/>
    <property type="molecule type" value="Genomic_DNA"/>
</dbReference>
<keyword evidence="4" id="KW-1185">Reference proteome</keyword>
<feature type="transmembrane region" description="Helical" evidence="1">
    <location>
        <begin position="506"/>
        <end position="528"/>
    </location>
</feature>
<feature type="transmembrane region" description="Helical" evidence="1">
    <location>
        <begin position="540"/>
        <end position="563"/>
    </location>
</feature>
<feature type="domain" description="Serine aminopeptidase S33" evidence="2">
    <location>
        <begin position="65"/>
        <end position="168"/>
    </location>
</feature>
<name>F0QYD8_VULM7</name>
<dbReference type="GeneID" id="10290027"/>
<keyword evidence="1" id="KW-1133">Transmembrane helix</keyword>
<gene>
    <name evidence="3" type="ordered locus">VMUT_1166</name>
</gene>
<accession>F0QYD8</accession>
<dbReference type="SUPFAM" id="SSF53474">
    <property type="entry name" value="alpha/beta-Hydrolases"/>
    <property type="match status" value="1"/>
</dbReference>
<dbReference type="RefSeq" id="WP_013604533.1">
    <property type="nucleotide sequence ID" value="NC_015151.1"/>
</dbReference>
<evidence type="ECO:0000256" key="1">
    <source>
        <dbReference type="SAM" id="Phobius"/>
    </source>
</evidence>
<dbReference type="InterPro" id="IPR022742">
    <property type="entry name" value="Hydrolase_4"/>
</dbReference>
<feature type="transmembrane region" description="Helical" evidence="1">
    <location>
        <begin position="175"/>
        <end position="198"/>
    </location>
</feature>
<evidence type="ECO:0000313" key="4">
    <source>
        <dbReference type="Proteomes" id="UP000007485"/>
    </source>
</evidence>
<feature type="transmembrane region" description="Helical" evidence="1">
    <location>
        <begin position="570"/>
        <end position="587"/>
    </location>
</feature>
<feature type="transmembrane region" description="Helical" evidence="1">
    <location>
        <begin position="471"/>
        <end position="494"/>
    </location>
</feature>
<dbReference type="OrthoDB" id="292932at2157"/>
<feature type="transmembrane region" description="Helical" evidence="1">
    <location>
        <begin position="423"/>
        <end position="451"/>
    </location>
</feature>